<keyword evidence="1" id="KW-0472">Membrane</keyword>
<reference evidence="2" key="1">
    <citation type="submission" date="2021-05" db="EMBL/GenBank/DDBJ databases">
        <authorList>
            <person name="Alioto T."/>
            <person name="Alioto T."/>
            <person name="Gomez Garrido J."/>
        </authorList>
    </citation>
    <scope>NUCLEOTIDE SEQUENCE</scope>
</reference>
<keyword evidence="1" id="KW-1133">Transmembrane helix</keyword>
<dbReference type="AlphaFoldDB" id="A0A8D8TRT9"/>
<protein>
    <submittedName>
        <fullName evidence="2">Uncharacterized protein</fullName>
    </submittedName>
</protein>
<keyword evidence="1" id="KW-0812">Transmembrane</keyword>
<organism evidence="2">
    <name type="scientific">Cacopsylla melanoneura</name>
    <dbReference type="NCBI Taxonomy" id="428564"/>
    <lineage>
        <taxon>Eukaryota</taxon>
        <taxon>Metazoa</taxon>
        <taxon>Ecdysozoa</taxon>
        <taxon>Arthropoda</taxon>
        <taxon>Hexapoda</taxon>
        <taxon>Insecta</taxon>
        <taxon>Pterygota</taxon>
        <taxon>Neoptera</taxon>
        <taxon>Paraneoptera</taxon>
        <taxon>Hemiptera</taxon>
        <taxon>Sternorrhyncha</taxon>
        <taxon>Psylloidea</taxon>
        <taxon>Psyllidae</taxon>
        <taxon>Psyllinae</taxon>
        <taxon>Cacopsylla</taxon>
    </lineage>
</organism>
<name>A0A8D8TRT9_9HEMI</name>
<evidence type="ECO:0000313" key="2">
    <source>
        <dbReference type="EMBL" id="CAG6693565.1"/>
    </source>
</evidence>
<proteinExistence type="predicted"/>
<dbReference type="EMBL" id="HBUF01313529">
    <property type="protein sequence ID" value="CAG6693565.1"/>
    <property type="molecule type" value="Transcribed_RNA"/>
</dbReference>
<sequence length="163" mass="18674">MNPKESSAPRQNHSRTANLSIVTLIQHLAMIFMRTLILLIVLPNEPEGSLNHSKKSSQRAAPLLITSMKTFRTRENSRDIPSVAQKTEIVPERVETISVSKNKMWTLMMTIPIIASDLARKRKIEPNLALLSVNHLCDKYESKRKTIMRETITQTMRVSMNYM</sequence>
<evidence type="ECO:0000256" key="1">
    <source>
        <dbReference type="SAM" id="Phobius"/>
    </source>
</evidence>
<accession>A0A8D8TRT9</accession>
<feature type="transmembrane region" description="Helical" evidence="1">
    <location>
        <begin position="21"/>
        <end position="42"/>
    </location>
</feature>